<dbReference type="InterPro" id="IPR043128">
    <property type="entry name" value="Rev_trsase/Diguanyl_cyclase"/>
</dbReference>
<dbReference type="InterPro" id="IPR000160">
    <property type="entry name" value="GGDEF_dom"/>
</dbReference>
<dbReference type="GO" id="GO:0052621">
    <property type="term" value="F:diguanylate cyclase activity"/>
    <property type="evidence" value="ECO:0007669"/>
    <property type="project" value="TreeGrafter"/>
</dbReference>
<evidence type="ECO:0000259" key="2">
    <source>
        <dbReference type="PROSITE" id="PS50887"/>
    </source>
</evidence>
<dbReference type="CDD" id="cd01949">
    <property type="entry name" value="GGDEF"/>
    <property type="match status" value="1"/>
</dbReference>
<dbReference type="PROSITE" id="PS50112">
    <property type="entry name" value="PAS"/>
    <property type="match status" value="1"/>
</dbReference>
<dbReference type="RefSeq" id="WP_080326051.1">
    <property type="nucleotide sequence ID" value="NZ_FQYW01000016.1"/>
</dbReference>
<name>A0A1M6ESU6_9FIRM</name>
<dbReference type="SMART" id="SM00267">
    <property type="entry name" value="GGDEF"/>
    <property type="match status" value="1"/>
</dbReference>
<dbReference type="InterPro" id="IPR035965">
    <property type="entry name" value="PAS-like_dom_sf"/>
</dbReference>
<dbReference type="PROSITE" id="PS50887">
    <property type="entry name" value="GGDEF"/>
    <property type="match status" value="1"/>
</dbReference>
<accession>A0A1M6ESU6</accession>
<dbReference type="CDD" id="cd00130">
    <property type="entry name" value="PAS"/>
    <property type="match status" value="1"/>
</dbReference>
<dbReference type="OrthoDB" id="9805474at2"/>
<proteinExistence type="predicted"/>
<dbReference type="AlphaFoldDB" id="A0A1M6ESU6"/>
<dbReference type="Proteomes" id="UP000191240">
    <property type="component" value="Unassembled WGS sequence"/>
</dbReference>
<dbReference type="SUPFAM" id="SSF55785">
    <property type="entry name" value="PYP-like sensor domain (PAS domain)"/>
    <property type="match status" value="1"/>
</dbReference>
<dbReference type="Pfam" id="PF13426">
    <property type="entry name" value="PAS_9"/>
    <property type="match status" value="1"/>
</dbReference>
<evidence type="ECO:0000313" key="3">
    <source>
        <dbReference type="EMBL" id="SHI88486.1"/>
    </source>
</evidence>
<dbReference type="InterPro" id="IPR050469">
    <property type="entry name" value="Diguanylate_Cyclase"/>
</dbReference>
<dbReference type="Gene3D" id="3.30.450.20">
    <property type="entry name" value="PAS domain"/>
    <property type="match status" value="1"/>
</dbReference>
<dbReference type="PANTHER" id="PTHR45138:SF9">
    <property type="entry name" value="DIGUANYLATE CYCLASE DGCM-RELATED"/>
    <property type="match status" value="1"/>
</dbReference>
<dbReference type="InterPro" id="IPR029787">
    <property type="entry name" value="Nucleotide_cyclase"/>
</dbReference>
<reference evidence="3 4" key="1">
    <citation type="submission" date="2016-11" db="EMBL/GenBank/DDBJ databases">
        <authorList>
            <person name="Jaros S."/>
            <person name="Januszkiewicz K."/>
            <person name="Wedrychowicz H."/>
        </authorList>
    </citation>
    <scope>NUCLEOTIDE SEQUENCE [LARGE SCALE GENOMIC DNA]</scope>
    <source>
        <strain evidence="3 4">DSM 3074</strain>
    </source>
</reference>
<evidence type="ECO:0000259" key="1">
    <source>
        <dbReference type="PROSITE" id="PS50112"/>
    </source>
</evidence>
<feature type="domain" description="PAS" evidence="1">
    <location>
        <begin position="337"/>
        <end position="399"/>
    </location>
</feature>
<dbReference type="NCBIfam" id="TIGR00254">
    <property type="entry name" value="GGDEF"/>
    <property type="match status" value="1"/>
</dbReference>
<dbReference type="EMBL" id="FQYW01000016">
    <property type="protein sequence ID" value="SHI88486.1"/>
    <property type="molecule type" value="Genomic_DNA"/>
</dbReference>
<sequence length="460" mass="52664">MANIEAILSTISQKYISIHVIDIKNDRYEAVKSIEAIDKFSVGEASAQKALNNVMNHLTQGESQKTINEFTDLSTLEERLKELNIIRCSFFSNATGWCEATFILCDKCEKKPSKKAIFMVEDINEQIRRERIMLEQIRKAEEQALRKEAQAIRDPLTGLLNQAGMEHSIMDFLKMCPAASCVLMTLDIDNFKLINDVFGHIVGDEVLIKVADILREKCPKPCFLARNGGDEFTVFFTNTSLEEIRPFFNSFVNERTYFEANNEHHEFSMSMGAAEYPVQTNDYKRLREMADAALYAVKMNHKDGYQFYYEGLEEGNREQLGFNIGDLVKGLPGAFIVYKVDTNGHILFANDDAIKLFGCDSMQDLILYSEGSFINLIHPDDLKHVLRSVYDQYRILQNTDGSKEYQDGFVKFRIINKQGKEINVDCSGRRIANKFHGDIVYVFIHESDVKEQYIKKAANL</sequence>
<organism evidence="3 4">
    <name type="scientific">Anaerovibrio lipolyticus DSM 3074</name>
    <dbReference type="NCBI Taxonomy" id="1120997"/>
    <lineage>
        <taxon>Bacteria</taxon>
        <taxon>Bacillati</taxon>
        <taxon>Bacillota</taxon>
        <taxon>Negativicutes</taxon>
        <taxon>Selenomonadales</taxon>
        <taxon>Selenomonadaceae</taxon>
        <taxon>Anaerovibrio</taxon>
    </lineage>
</organism>
<feature type="domain" description="GGDEF" evidence="2">
    <location>
        <begin position="179"/>
        <end position="310"/>
    </location>
</feature>
<dbReference type="PANTHER" id="PTHR45138">
    <property type="entry name" value="REGULATORY COMPONENTS OF SENSORY TRANSDUCTION SYSTEM"/>
    <property type="match status" value="1"/>
</dbReference>
<evidence type="ECO:0000313" key="4">
    <source>
        <dbReference type="Proteomes" id="UP000191240"/>
    </source>
</evidence>
<dbReference type="SUPFAM" id="SSF55073">
    <property type="entry name" value="Nucleotide cyclase"/>
    <property type="match status" value="1"/>
</dbReference>
<protein>
    <submittedName>
        <fullName evidence="3">Diguanylate cyclase (GGDEF) domain-containing protein</fullName>
    </submittedName>
</protein>
<dbReference type="InterPro" id="IPR000014">
    <property type="entry name" value="PAS"/>
</dbReference>
<gene>
    <name evidence="3" type="ORF">SAMN02745671_02011</name>
</gene>
<dbReference type="Gene3D" id="3.30.70.270">
    <property type="match status" value="1"/>
</dbReference>
<dbReference type="Pfam" id="PF00990">
    <property type="entry name" value="GGDEF"/>
    <property type="match status" value="1"/>
</dbReference>